<feature type="domain" description="Phosphatidic acid phosphatase type 2/haloperoxidase" evidence="2">
    <location>
        <begin position="56"/>
        <end position="165"/>
    </location>
</feature>
<keyword evidence="4" id="KW-1185">Reference proteome</keyword>
<keyword evidence="1" id="KW-1133">Transmembrane helix</keyword>
<feature type="transmembrane region" description="Helical" evidence="1">
    <location>
        <begin position="56"/>
        <end position="78"/>
    </location>
</feature>
<proteinExistence type="predicted"/>
<accession>A0ABS7VTH4</accession>
<name>A0ABS7VTH4_9HYPH</name>
<dbReference type="Gene3D" id="1.20.144.10">
    <property type="entry name" value="Phosphatidic acid phosphatase type 2/haloperoxidase"/>
    <property type="match status" value="1"/>
</dbReference>
<feature type="transmembrane region" description="Helical" evidence="1">
    <location>
        <begin position="98"/>
        <end position="119"/>
    </location>
</feature>
<dbReference type="CDD" id="cd03385">
    <property type="entry name" value="PAP2_BcrC_like"/>
    <property type="match status" value="1"/>
</dbReference>
<evidence type="ECO:0000259" key="2">
    <source>
        <dbReference type="SMART" id="SM00014"/>
    </source>
</evidence>
<feature type="transmembrane region" description="Helical" evidence="1">
    <location>
        <begin position="20"/>
        <end position="47"/>
    </location>
</feature>
<reference evidence="3 4" key="1">
    <citation type="submission" date="2021-09" db="EMBL/GenBank/DDBJ databases">
        <title>The complete genome sequence of a new microorganism.</title>
        <authorList>
            <person name="Zi Z."/>
        </authorList>
    </citation>
    <scope>NUCLEOTIDE SEQUENCE [LARGE SCALE GENOMIC DNA]</scope>
    <source>
        <strain evidence="3 4">WGZ8</strain>
    </source>
</reference>
<sequence length="199" mass="22091">MESWNDTIFLALNAPERPSHAIVLLAIVLAQWAIFLIPALLAALWLWGNRESRTGLLLAALGAELALAFNQVIALLWYHPRPFAVPTGHTLLQHVADSSFPSDHVTFLVAVGFGLLAWIHERWAGPLVLLLAASVAWARLYLGVHFPFDMLGAVPIAAASILIVMPFRAWVSRTIVPRLAEPLYRRVFSVPIERGWVRP</sequence>
<protein>
    <submittedName>
        <fullName evidence="3">Undecaprenyl-diphosphatase</fullName>
    </submittedName>
</protein>
<gene>
    <name evidence="3" type="ORF">K9B37_21685</name>
</gene>
<comment type="caution">
    <text evidence="3">The sequence shown here is derived from an EMBL/GenBank/DDBJ whole genome shotgun (WGS) entry which is preliminary data.</text>
</comment>
<evidence type="ECO:0000313" key="4">
    <source>
        <dbReference type="Proteomes" id="UP000704176"/>
    </source>
</evidence>
<keyword evidence="1" id="KW-0812">Transmembrane</keyword>
<dbReference type="InterPro" id="IPR033879">
    <property type="entry name" value="UPP_Pase"/>
</dbReference>
<dbReference type="SUPFAM" id="SSF48317">
    <property type="entry name" value="Acid phosphatase/Vanadium-dependent haloperoxidase"/>
    <property type="match status" value="1"/>
</dbReference>
<organism evidence="3 4">
    <name type="scientific">Microvirga puerhi</name>
    <dbReference type="NCBI Taxonomy" id="2876078"/>
    <lineage>
        <taxon>Bacteria</taxon>
        <taxon>Pseudomonadati</taxon>
        <taxon>Pseudomonadota</taxon>
        <taxon>Alphaproteobacteria</taxon>
        <taxon>Hyphomicrobiales</taxon>
        <taxon>Methylobacteriaceae</taxon>
        <taxon>Microvirga</taxon>
    </lineage>
</organism>
<dbReference type="InterPro" id="IPR036938">
    <property type="entry name" value="PAP2/HPO_sf"/>
</dbReference>
<dbReference type="PANTHER" id="PTHR14969">
    <property type="entry name" value="SPHINGOSINE-1-PHOSPHATE PHOSPHOHYDROLASE"/>
    <property type="match status" value="1"/>
</dbReference>
<dbReference type="PANTHER" id="PTHR14969:SF13">
    <property type="entry name" value="AT30094P"/>
    <property type="match status" value="1"/>
</dbReference>
<feature type="transmembrane region" description="Helical" evidence="1">
    <location>
        <begin position="126"/>
        <end position="144"/>
    </location>
</feature>
<feature type="transmembrane region" description="Helical" evidence="1">
    <location>
        <begin position="150"/>
        <end position="171"/>
    </location>
</feature>
<dbReference type="EMBL" id="JAIRBM010000023">
    <property type="protein sequence ID" value="MBZ6078872.1"/>
    <property type="molecule type" value="Genomic_DNA"/>
</dbReference>
<dbReference type="RefSeq" id="WP_224315624.1">
    <property type="nucleotide sequence ID" value="NZ_JAIRBM010000023.1"/>
</dbReference>
<evidence type="ECO:0000256" key="1">
    <source>
        <dbReference type="SAM" id="Phobius"/>
    </source>
</evidence>
<dbReference type="InterPro" id="IPR000326">
    <property type="entry name" value="PAP2/HPO"/>
</dbReference>
<evidence type="ECO:0000313" key="3">
    <source>
        <dbReference type="EMBL" id="MBZ6078872.1"/>
    </source>
</evidence>
<dbReference type="Pfam" id="PF01569">
    <property type="entry name" value="PAP2"/>
    <property type="match status" value="1"/>
</dbReference>
<dbReference type="Proteomes" id="UP000704176">
    <property type="component" value="Unassembled WGS sequence"/>
</dbReference>
<dbReference type="SMART" id="SM00014">
    <property type="entry name" value="acidPPc"/>
    <property type="match status" value="1"/>
</dbReference>
<keyword evidence="1" id="KW-0472">Membrane</keyword>